<organism evidence="2 3">
    <name type="scientific">Thalassovita mediterranea</name>
    <dbReference type="NCBI Taxonomy" id="340021"/>
    <lineage>
        <taxon>Bacteria</taxon>
        <taxon>Pseudomonadati</taxon>
        <taxon>Pseudomonadota</taxon>
        <taxon>Alphaproteobacteria</taxon>
        <taxon>Rhodobacterales</taxon>
        <taxon>Roseobacteraceae</taxon>
        <taxon>Thalassovita</taxon>
    </lineage>
</organism>
<dbReference type="EMBL" id="CYSF01000007">
    <property type="protein sequence ID" value="CUH84453.1"/>
    <property type="molecule type" value="Genomic_DNA"/>
</dbReference>
<proteinExistence type="predicted"/>
<dbReference type="OrthoDB" id="9796530at2"/>
<protein>
    <recommendedName>
        <fullName evidence="1">YHYH domain-containing protein</fullName>
    </recommendedName>
</protein>
<name>A0A0P1GPX7_9RHOB</name>
<accession>A0A0P1GPX7</accession>
<gene>
    <name evidence="2" type="ORF">TM5383_01663</name>
</gene>
<dbReference type="RefSeq" id="WP_058318561.1">
    <property type="nucleotide sequence ID" value="NZ_CYSF01000007.1"/>
</dbReference>
<reference evidence="2 3" key="1">
    <citation type="submission" date="2015-09" db="EMBL/GenBank/DDBJ databases">
        <authorList>
            <consortium name="Swine Surveillance"/>
        </authorList>
    </citation>
    <scope>NUCLEOTIDE SEQUENCE [LARGE SCALE GENOMIC DNA]</scope>
    <source>
        <strain evidence="2 3">CECT 8383</strain>
    </source>
</reference>
<evidence type="ECO:0000259" key="1">
    <source>
        <dbReference type="Pfam" id="PF14240"/>
    </source>
</evidence>
<dbReference type="InterPro" id="IPR025924">
    <property type="entry name" value="YHYH_dom"/>
</dbReference>
<feature type="domain" description="YHYH" evidence="1">
    <location>
        <begin position="84"/>
        <end position="265"/>
    </location>
</feature>
<dbReference type="AlphaFoldDB" id="A0A0P1GPX7"/>
<dbReference type="PROSITE" id="PS51257">
    <property type="entry name" value="PROKAR_LIPOPROTEIN"/>
    <property type="match status" value="1"/>
</dbReference>
<keyword evidence="3" id="KW-1185">Reference proteome</keyword>
<evidence type="ECO:0000313" key="3">
    <source>
        <dbReference type="Proteomes" id="UP000051681"/>
    </source>
</evidence>
<dbReference type="STRING" id="340021.TM5383_01663"/>
<dbReference type="Pfam" id="PF14240">
    <property type="entry name" value="YHYH"/>
    <property type="match status" value="1"/>
</dbReference>
<dbReference type="Proteomes" id="UP000051681">
    <property type="component" value="Unassembled WGS sequence"/>
</dbReference>
<evidence type="ECO:0000313" key="2">
    <source>
        <dbReference type="EMBL" id="CUH84453.1"/>
    </source>
</evidence>
<sequence>MYRIALLGVAIIIGGCVQSSKAGSDTSHSHEHAHYHSASHVQMSIKGDQRCIRSQATPAHSVGQFPTRGNPHSFRPQDLTVCVDATPEKTGQVTRSTSASGITLSGILLRPGTAEYYDPNGRRGFSRDRSSGWRVEGMGAASQLGMDHANAHVDHRGLYHYHAPADIWTADLIGGDSASLIGYAADGFEIHYIGDQARSSWQLKSGTRPAGANSPGGRYDGTYEQDYAYRADSGTLDECNGATVEGRYVYFATDTYPFFPRCFKGTVSRDLQRRR</sequence>